<evidence type="ECO:0000313" key="3">
    <source>
        <dbReference type="Proteomes" id="UP000651050"/>
    </source>
</evidence>
<comment type="similarity">
    <text evidence="1">Belongs to the UPF0065 (bug) family.</text>
</comment>
<keyword evidence="3" id="KW-1185">Reference proteome</keyword>
<proteinExistence type="inferred from homology"/>
<evidence type="ECO:0000313" key="2">
    <source>
        <dbReference type="EMBL" id="MBG9390431.1"/>
    </source>
</evidence>
<organism evidence="2 3">
    <name type="scientific">Caenimonas aquaedulcis</name>
    <dbReference type="NCBI Taxonomy" id="2793270"/>
    <lineage>
        <taxon>Bacteria</taxon>
        <taxon>Pseudomonadati</taxon>
        <taxon>Pseudomonadota</taxon>
        <taxon>Betaproteobacteria</taxon>
        <taxon>Burkholderiales</taxon>
        <taxon>Comamonadaceae</taxon>
        <taxon>Caenimonas</taxon>
    </lineage>
</organism>
<dbReference type="Pfam" id="PF03401">
    <property type="entry name" value="TctC"/>
    <property type="match status" value="1"/>
</dbReference>
<name>A0A931H888_9BURK</name>
<dbReference type="AlphaFoldDB" id="A0A931H888"/>
<dbReference type="CDD" id="cd07012">
    <property type="entry name" value="PBP2_Bug_TTT"/>
    <property type="match status" value="1"/>
</dbReference>
<dbReference type="Gene3D" id="3.40.190.10">
    <property type="entry name" value="Periplasmic binding protein-like II"/>
    <property type="match status" value="1"/>
</dbReference>
<comment type="caution">
    <text evidence="2">The sequence shown here is derived from an EMBL/GenBank/DDBJ whole genome shotgun (WGS) entry which is preliminary data.</text>
</comment>
<dbReference type="Gene3D" id="3.40.190.150">
    <property type="entry name" value="Bordetella uptake gene, domain 1"/>
    <property type="match status" value="1"/>
</dbReference>
<dbReference type="PANTHER" id="PTHR42928:SF5">
    <property type="entry name" value="BLR1237 PROTEIN"/>
    <property type="match status" value="1"/>
</dbReference>
<dbReference type="Proteomes" id="UP000651050">
    <property type="component" value="Unassembled WGS sequence"/>
</dbReference>
<gene>
    <name evidence="2" type="ORF">I5803_20545</name>
</gene>
<dbReference type="SUPFAM" id="SSF53850">
    <property type="entry name" value="Periplasmic binding protein-like II"/>
    <property type="match status" value="1"/>
</dbReference>
<dbReference type="PANTHER" id="PTHR42928">
    <property type="entry name" value="TRICARBOXYLATE-BINDING PROTEIN"/>
    <property type="match status" value="1"/>
</dbReference>
<evidence type="ECO:0000256" key="1">
    <source>
        <dbReference type="ARBA" id="ARBA00006987"/>
    </source>
</evidence>
<sequence length="329" mass="34237">MNLPDLRAPRNPSRRAAIATLVAALAWPGAGIAQAFPARPLRVVVPFPAGSSPDVIARFWGERLGKSLGQPVVIDNKPGASTIIGAQAVAAAPADGHTLLYTVNNTTSINPFIYKTLPYKSEDFVPVVRLLSVPYVLVVSANSPVKSLQDLIAAAKAQPGRLNYASYGIGQGTHVAMAWFLNAAGVSMTHVPYKDGGLLDVMAGTVAASFEPSTTAIPQVKAGKLRALAVSGPKRVDALPGIPAVAESVPGFLGDSWQGIFAPRGTPPEAVAKLAALSREIVASEEFRQKLHELGLNPAGGSPADFAAFLADDARAWSKVVADNGIKAE</sequence>
<dbReference type="EMBL" id="JADWYS010000001">
    <property type="protein sequence ID" value="MBG9390431.1"/>
    <property type="molecule type" value="Genomic_DNA"/>
</dbReference>
<dbReference type="InterPro" id="IPR042100">
    <property type="entry name" value="Bug_dom1"/>
</dbReference>
<dbReference type="RefSeq" id="WP_196988170.1">
    <property type="nucleotide sequence ID" value="NZ_JADWYS010000001.1"/>
</dbReference>
<dbReference type="PIRSF" id="PIRSF017082">
    <property type="entry name" value="YflP"/>
    <property type="match status" value="1"/>
</dbReference>
<accession>A0A931H888</accession>
<dbReference type="InterPro" id="IPR005064">
    <property type="entry name" value="BUG"/>
</dbReference>
<reference evidence="2" key="1">
    <citation type="submission" date="2020-11" db="EMBL/GenBank/DDBJ databases">
        <title>Bacterial whole genome sequence for Caenimonas sp. DR4.4.</title>
        <authorList>
            <person name="Le V."/>
            <person name="Ko S.-R."/>
            <person name="Ahn C.-Y."/>
            <person name="Oh H.-M."/>
        </authorList>
    </citation>
    <scope>NUCLEOTIDE SEQUENCE</scope>
    <source>
        <strain evidence="2">DR4.4</strain>
    </source>
</reference>
<protein>
    <submittedName>
        <fullName evidence="2">Tripartite tricarboxylate transporter substrate binding protein</fullName>
    </submittedName>
</protein>